<keyword evidence="5 12" id="KW-0812">Transmembrane</keyword>
<protein>
    <submittedName>
        <fullName evidence="13">Rpp20 subunit of nuclear RNase MRP and P domain-containing protein</fullName>
    </submittedName>
</protein>
<gene>
    <name evidence="13" type="ORF">DdX_07708</name>
</gene>
<dbReference type="GO" id="GO:0001682">
    <property type="term" value="P:tRNA 5'-leader removal"/>
    <property type="evidence" value="ECO:0007669"/>
    <property type="project" value="InterPro"/>
</dbReference>
<evidence type="ECO:0000256" key="7">
    <source>
        <dbReference type="ARBA" id="ARBA00022729"/>
    </source>
</evidence>
<evidence type="ECO:0000256" key="5">
    <source>
        <dbReference type="ARBA" id="ARBA00022692"/>
    </source>
</evidence>
<evidence type="ECO:0000256" key="12">
    <source>
        <dbReference type="SAM" id="Phobius"/>
    </source>
</evidence>
<dbReference type="Proteomes" id="UP001201812">
    <property type="component" value="Unassembled WGS sequence"/>
</dbReference>
<comment type="similarity">
    <text evidence="4">Belongs to the KISH family.</text>
</comment>
<dbReference type="InterPro" id="IPR014612">
    <property type="entry name" value="Pop7/Rpp20"/>
</dbReference>
<proteinExistence type="inferred from homology"/>
<name>A0AAD4N559_9BILA</name>
<comment type="function">
    <text evidence="1">Involved in the early part of the secretory pathway.</text>
</comment>
<dbReference type="EMBL" id="JAKKPZ010000011">
    <property type="protein sequence ID" value="KAI1715398.1"/>
    <property type="molecule type" value="Genomic_DNA"/>
</dbReference>
<keyword evidence="14" id="KW-1185">Reference proteome</keyword>
<dbReference type="GO" id="GO:0000172">
    <property type="term" value="C:ribonuclease MRP complex"/>
    <property type="evidence" value="ECO:0007669"/>
    <property type="project" value="InterPro"/>
</dbReference>
<comment type="subcellular location">
    <subcellularLocation>
        <location evidence="3">Golgi apparatus membrane</location>
        <topology evidence="3">Single-pass type I membrane protein</topology>
    </subcellularLocation>
    <subcellularLocation>
        <location evidence="2">Nucleus</location>
        <location evidence="2">Nucleolus</location>
    </subcellularLocation>
</comment>
<evidence type="ECO:0000256" key="4">
    <source>
        <dbReference type="ARBA" id="ARBA00008961"/>
    </source>
</evidence>
<evidence type="ECO:0000256" key="1">
    <source>
        <dbReference type="ARBA" id="ARBA00002154"/>
    </source>
</evidence>
<dbReference type="Pfam" id="PF06842">
    <property type="entry name" value="DUF1242"/>
    <property type="match status" value="1"/>
</dbReference>
<dbReference type="AlphaFoldDB" id="A0AAD4N559"/>
<dbReference type="InterPro" id="IPR036882">
    <property type="entry name" value="Alba-like_dom_sf"/>
</dbReference>
<sequence length="261" mass="29343">MLGLRSLRSLRPRRENQYWVGFVKISAAFGGLDKPTTGRRSAPPCRVKFTSEPIARRADPPYVELKTFNLSAIFHLQSLIVVVLLLICTCAYIRSLFPRNKRSFLEVCSNRRASQRLGFVGLLLHGRSGLLLLMALISESTLNEDYLCEIQKRLPAKFHTSANDVYITRRTKTAAQFNKCKTLLDKKSDDIVIHALGNAINRALNLALMLENAMNNSVKVDVLTSSVSVTDDILTFFGECDLNSRQRTVSAVHILVSRIIY</sequence>
<dbReference type="InterPro" id="IPR009653">
    <property type="entry name" value="Ksh1"/>
</dbReference>
<dbReference type="PANTHER" id="PTHR15314:SF1">
    <property type="entry name" value="RIBONUCLEASE P PROTEIN SUBUNIT P20"/>
    <property type="match status" value="1"/>
</dbReference>
<evidence type="ECO:0000256" key="11">
    <source>
        <dbReference type="ARBA" id="ARBA00023242"/>
    </source>
</evidence>
<evidence type="ECO:0000256" key="9">
    <source>
        <dbReference type="ARBA" id="ARBA00023034"/>
    </source>
</evidence>
<feature type="transmembrane region" description="Helical" evidence="12">
    <location>
        <begin position="117"/>
        <end position="137"/>
    </location>
</feature>
<evidence type="ECO:0000256" key="10">
    <source>
        <dbReference type="ARBA" id="ARBA00023136"/>
    </source>
</evidence>
<keyword evidence="9" id="KW-0333">Golgi apparatus</keyword>
<evidence type="ECO:0000256" key="8">
    <source>
        <dbReference type="ARBA" id="ARBA00022989"/>
    </source>
</evidence>
<dbReference type="GO" id="GO:0000139">
    <property type="term" value="C:Golgi membrane"/>
    <property type="evidence" value="ECO:0007669"/>
    <property type="project" value="UniProtKB-SubCell"/>
</dbReference>
<keyword evidence="7" id="KW-0732">Signal</keyword>
<comment type="caution">
    <text evidence="13">The sequence shown here is derived from an EMBL/GenBank/DDBJ whole genome shotgun (WGS) entry which is preliminary data.</text>
</comment>
<keyword evidence="8 12" id="KW-1133">Transmembrane helix</keyword>
<keyword evidence="10 12" id="KW-0472">Membrane</keyword>
<evidence type="ECO:0000313" key="14">
    <source>
        <dbReference type="Proteomes" id="UP001201812"/>
    </source>
</evidence>
<dbReference type="GO" id="GO:0005655">
    <property type="term" value="C:nucleolar ribonuclease P complex"/>
    <property type="evidence" value="ECO:0007669"/>
    <property type="project" value="InterPro"/>
</dbReference>
<dbReference type="Gene3D" id="3.30.110.20">
    <property type="entry name" value="Alba-like domain"/>
    <property type="match status" value="1"/>
</dbReference>
<feature type="transmembrane region" description="Helical" evidence="12">
    <location>
        <begin position="72"/>
        <end position="97"/>
    </location>
</feature>
<evidence type="ECO:0000256" key="6">
    <source>
        <dbReference type="ARBA" id="ARBA00022694"/>
    </source>
</evidence>
<keyword evidence="6" id="KW-0819">tRNA processing</keyword>
<accession>A0AAD4N559</accession>
<dbReference type="PANTHER" id="PTHR15314">
    <property type="entry name" value="RIBONUCLEASE P PROTEIN SUBUNIT P20"/>
    <property type="match status" value="1"/>
</dbReference>
<dbReference type="GO" id="GO:0003676">
    <property type="term" value="F:nucleic acid binding"/>
    <property type="evidence" value="ECO:0007669"/>
    <property type="project" value="InterPro"/>
</dbReference>
<reference evidence="13" key="1">
    <citation type="submission" date="2022-01" db="EMBL/GenBank/DDBJ databases">
        <title>Genome Sequence Resource for Two Populations of Ditylenchus destructor, the Migratory Endoparasitic Phytonematode.</title>
        <authorList>
            <person name="Zhang H."/>
            <person name="Lin R."/>
            <person name="Xie B."/>
        </authorList>
    </citation>
    <scope>NUCLEOTIDE SEQUENCE</scope>
    <source>
        <strain evidence="13">BazhouSP</strain>
    </source>
</reference>
<evidence type="ECO:0000256" key="2">
    <source>
        <dbReference type="ARBA" id="ARBA00004604"/>
    </source>
</evidence>
<keyword evidence="11" id="KW-0539">Nucleus</keyword>
<organism evidence="13 14">
    <name type="scientific">Ditylenchus destructor</name>
    <dbReference type="NCBI Taxonomy" id="166010"/>
    <lineage>
        <taxon>Eukaryota</taxon>
        <taxon>Metazoa</taxon>
        <taxon>Ecdysozoa</taxon>
        <taxon>Nematoda</taxon>
        <taxon>Chromadorea</taxon>
        <taxon>Rhabditida</taxon>
        <taxon>Tylenchina</taxon>
        <taxon>Tylenchomorpha</taxon>
        <taxon>Sphaerularioidea</taxon>
        <taxon>Anguinidae</taxon>
        <taxon>Anguininae</taxon>
        <taxon>Ditylenchus</taxon>
    </lineage>
</organism>
<dbReference type="Pfam" id="PF12328">
    <property type="entry name" value="Rpp20"/>
    <property type="match status" value="1"/>
</dbReference>
<evidence type="ECO:0000256" key="3">
    <source>
        <dbReference type="ARBA" id="ARBA00004614"/>
    </source>
</evidence>
<evidence type="ECO:0000313" key="13">
    <source>
        <dbReference type="EMBL" id="KAI1715398.1"/>
    </source>
</evidence>
<dbReference type="SUPFAM" id="SSF82704">
    <property type="entry name" value="AlbA-like"/>
    <property type="match status" value="1"/>
</dbReference>